<dbReference type="RefSeq" id="WP_036273668.1">
    <property type="nucleotide sequence ID" value="NZ_CP014476.1"/>
</dbReference>
<dbReference type="KEGG" id="mdn:JT25_004760"/>
<evidence type="ECO:0000256" key="1">
    <source>
        <dbReference type="ARBA" id="ARBA00022884"/>
    </source>
</evidence>
<dbReference type="PROSITE" id="PS51295">
    <property type="entry name" value="CRM"/>
    <property type="match status" value="1"/>
</dbReference>
<feature type="domain" description="CRM" evidence="3">
    <location>
        <begin position="1"/>
        <end position="88"/>
    </location>
</feature>
<keyword evidence="1 2" id="KW-0694">RNA-binding</keyword>
<dbReference type="Gene3D" id="3.30.110.60">
    <property type="entry name" value="YhbY-like"/>
    <property type="match status" value="1"/>
</dbReference>
<name>A0A126T140_9GAMM</name>
<accession>A0A126T140</accession>
<evidence type="ECO:0000256" key="2">
    <source>
        <dbReference type="PROSITE-ProRule" id="PRU00626"/>
    </source>
</evidence>
<dbReference type="OrthoDB" id="9797519at2"/>
<dbReference type="Pfam" id="PF01985">
    <property type="entry name" value="CRS1_YhbY"/>
    <property type="match status" value="1"/>
</dbReference>
<keyword evidence="5" id="KW-1185">Reference proteome</keyword>
<reference evidence="4 5" key="1">
    <citation type="journal article" date="2015" name="Environ. Microbiol.">
        <title>Methane oxidation coupled to nitrate reduction under hypoxia by the Gammaproteobacterium Methylomonas denitrificans, sp. nov. type strain FJG1.</title>
        <authorList>
            <person name="Kits K.D."/>
            <person name="Klotz M.G."/>
            <person name="Stein L.Y."/>
        </authorList>
    </citation>
    <scope>NUCLEOTIDE SEQUENCE [LARGE SCALE GENOMIC DNA]</scope>
    <source>
        <strain evidence="4 5">FJG1</strain>
    </source>
</reference>
<dbReference type="GO" id="GO:0003723">
    <property type="term" value="F:RNA binding"/>
    <property type="evidence" value="ECO:0007669"/>
    <property type="project" value="UniProtKB-UniRule"/>
</dbReference>
<dbReference type="SMART" id="SM01103">
    <property type="entry name" value="CRS1_YhbY"/>
    <property type="match status" value="1"/>
</dbReference>
<sequence length="88" mass="9772">MNPIQKKKLKAQAHPLNPVVIIGQAGLTDAVIKEINVALDAHELIKVKIRAERDERAAIREQICAQTKAELVQSIGQIAVIYRLNPKK</sequence>
<evidence type="ECO:0000259" key="3">
    <source>
        <dbReference type="PROSITE" id="PS51295"/>
    </source>
</evidence>
<dbReference type="InterPro" id="IPR017924">
    <property type="entry name" value="RNA-binding_YhbY"/>
</dbReference>
<dbReference type="InterPro" id="IPR001890">
    <property type="entry name" value="RNA-binding_CRM"/>
</dbReference>
<proteinExistence type="predicted"/>
<dbReference type="STRING" id="1538553.JT25_004760"/>
<dbReference type="NCBIfam" id="TIGR00253">
    <property type="entry name" value="RNA_bind_YhbY"/>
    <property type="match status" value="1"/>
</dbReference>
<dbReference type="EMBL" id="CP014476">
    <property type="protein sequence ID" value="AMK75802.1"/>
    <property type="molecule type" value="Genomic_DNA"/>
</dbReference>
<dbReference type="InterPro" id="IPR035920">
    <property type="entry name" value="YhbY-like_sf"/>
</dbReference>
<gene>
    <name evidence="4" type="ORF">JT25_004760</name>
</gene>
<dbReference type="PANTHER" id="PTHR40065:SF3">
    <property type="entry name" value="RNA-BINDING PROTEIN YHBY"/>
    <property type="match status" value="1"/>
</dbReference>
<evidence type="ECO:0000313" key="4">
    <source>
        <dbReference type="EMBL" id="AMK75802.1"/>
    </source>
</evidence>
<dbReference type="PANTHER" id="PTHR40065">
    <property type="entry name" value="RNA-BINDING PROTEIN YHBY"/>
    <property type="match status" value="1"/>
</dbReference>
<dbReference type="Proteomes" id="UP000030512">
    <property type="component" value="Chromosome"/>
</dbReference>
<organism evidence="4 5">
    <name type="scientific">Methylomonas denitrificans</name>
    <dbReference type="NCBI Taxonomy" id="1538553"/>
    <lineage>
        <taxon>Bacteria</taxon>
        <taxon>Pseudomonadati</taxon>
        <taxon>Pseudomonadota</taxon>
        <taxon>Gammaproteobacteria</taxon>
        <taxon>Methylococcales</taxon>
        <taxon>Methylococcaceae</taxon>
        <taxon>Methylomonas</taxon>
    </lineage>
</organism>
<protein>
    <submittedName>
        <fullName evidence="4">RNA-binding protein</fullName>
    </submittedName>
</protein>
<dbReference type="AlphaFoldDB" id="A0A126T140"/>
<evidence type="ECO:0000313" key="5">
    <source>
        <dbReference type="Proteomes" id="UP000030512"/>
    </source>
</evidence>
<dbReference type="InterPro" id="IPR051925">
    <property type="entry name" value="RNA-binding_domain"/>
</dbReference>
<dbReference type="SUPFAM" id="SSF75471">
    <property type="entry name" value="YhbY-like"/>
    <property type="match status" value="1"/>
</dbReference>